<dbReference type="PANTHER" id="PTHR40375:SF2">
    <property type="entry name" value="SPORULATION-SPECIFIC PROTEIN 22"/>
    <property type="match status" value="1"/>
</dbReference>
<organism evidence="3 4">
    <name type="scientific">Penicillium roqueforti (strain FM164)</name>
    <dbReference type="NCBI Taxonomy" id="1365484"/>
    <lineage>
        <taxon>Eukaryota</taxon>
        <taxon>Fungi</taxon>
        <taxon>Dikarya</taxon>
        <taxon>Ascomycota</taxon>
        <taxon>Pezizomycotina</taxon>
        <taxon>Eurotiomycetes</taxon>
        <taxon>Eurotiomycetidae</taxon>
        <taxon>Eurotiales</taxon>
        <taxon>Aspergillaceae</taxon>
        <taxon>Penicillium</taxon>
    </lineage>
</organism>
<accession>W6QL25</accession>
<dbReference type="Pfam" id="PF08631">
    <property type="entry name" value="SPO22"/>
    <property type="match status" value="1"/>
</dbReference>
<evidence type="ECO:0000313" key="3">
    <source>
        <dbReference type="EMBL" id="CDM37155.1"/>
    </source>
</evidence>
<evidence type="ECO:0000256" key="1">
    <source>
        <dbReference type="ARBA" id="ARBA00023254"/>
    </source>
</evidence>
<feature type="chain" id="PRO_5004879701" description="Meiosis specific protein SPO22" evidence="2">
    <location>
        <begin position="30"/>
        <end position="608"/>
    </location>
</feature>
<keyword evidence="1" id="KW-0469">Meiosis</keyword>
<evidence type="ECO:0000256" key="2">
    <source>
        <dbReference type="SAM" id="SignalP"/>
    </source>
</evidence>
<dbReference type="GO" id="GO:0051321">
    <property type="term" value="P:meiotic cell cycle"/>
    <property type="evidence" value="ECO:0007669"/>
    <property type="project" value="UniProtKB-KW"/>
</dbReference>
<dbReference type="InterPro" id="IPR013940">
    <property type="entry name" value="Spo22/ZIP4/TEX11"/>
</dbReference>
<dbReference type="GO" id="GO:0090173">
    <property type="term" value="P:regulation of synaptonemal complex assembly"/>
    <property type="evidence" value="ECO:0007669"/>
    <property type="project" value="InterPro"/>
</dbReference>
<name>W6QL25_PENRF</name>
<sequence length="608" mass="69127">MRPLPAGEWTEKCFVAFLLLLSRSDLSDSTRIQALQDVIDSLERRGYPSFSSRASHATLICIWKMTAGAISRNDRWSARLWLQLCSQPKIFQRCSLPIQIVIQKKLVAYYIEAGQLADARWLIDRGIVQSQEDCQRMYLSYKLTLLEGKSGAAHFYLGFPSHPVPHKQLSLLSCAMEAQRQHKPEEVLNCLEPFINCLTSDDIYHHDFPAAEHHMFAITLLSEELSKGGFNQRLGKCIETVLESALSYAKENSLFEGGDREVSVTQLEWLYLATYNVALKLINSSGFLSATHALDHSRDFALQYRQIEYPEGGSKAPRPHLFSVIYLRLLVSTLRARCADPTAKKPHYEDVCICFQQLGDLRGWEDGEETDAGANYKEEKHYNIARFFNLEATMHLNRWQDVVRICASDDTIPDSKFYPQIMDLTLRLNLPPTWAIWLIKRIVSKLNELRDDPPTTWQHEFRASLPRYLHCLFILAIEPDPYASTDRSANLGFKMADAEVAEEVLDKILAMADEEAAVAEERYGTQHSLNAIQVGSEMDYMFTYPAGELINVATMSFNKAIDFYRATRDQDCQRWAEKAIRVAQLVPGAQGKALVNVLQIRLGSLIGV</sequence>
<evidence type="ECO:0000313" key="4">
    <source>
        <dbReference type="Proteomes" id="UP000030686"/>
    </source>
</evidence>
<dbReference type="AlphaFoldDB" id="W6QL25"/>
<dbReference type="Proteomes" id="UP000030686">
    <property type="component" value="Unassembled WGS sequence"/>
</dbReference>
<dbReference type="OrthoDB" id="65716at2759"/>
<dbReference type="PANTHER" id="PTHR40375">
    <property type="entry name" value="SPORULATION-SPECIFIC PROTEIN 22"/>
    <property type="match status" value="1"/>
</dbReference>
<dbReference type="EMBL" id="HG792020">
    <property type="protein sequence ID" value="CDM37155.1"/>
    <property type="molecule type" value="Genomic_DNA"/>
</dbReference>
<keyword evidence="4" id="KW-1185">Reference proteome</keyword>
<feature type="signal peptide" evidence="2">
    <location>
        <begin position="1"/>
        <end position="29"/>
    </location>
</feature>
<dbReference type="InterPro" id="IPR039057">
    <property type="entry name" value="Spo22/ZIP4"/>
</dbReference>
<evidence type="ECO:0008006" key="5">
    <source>
        <dbReference type="Google" id="ProtNLM"/>
    </source>
</evidence>
<protein>
    <recommendedName>
        <fullName evidence="5">Meiosis specific protein SPO22</fullName>
    </recommendedName>
</protein>
<reference evidence="3" key="1">
    <citation type="journal article" date="2014" name="Nat. Commun.">
        <title>Multiple recent horizontal transfers of a large genomic region in cheese making fungi.</title>
        <authorList>
            <person name="Cheeseman K."/>
            <person name="Ropars J."/>
            <person name="Renault P."/>
            <person name="Dupont J."/>
            <person name="Gouzy J."/>
            <person name="Branca A."/>
            <person name="Abraham A.L."/>
            <person name="Ceppi M."/>
            <person name="Conseiller E."/>
            <person name="Debuchy R."/>
            <person name="Malagnac F."/>
            <person name="Goarin A."/>
            <person name="Silar P."/>
            <person name="Lacoste S."/>
            <person name="Sallet E."/>
            <person name="Bensimon A."/>
            <person name="Giraud T."/>
            <person name="Brygoo Y."/>
        </authorList>
    </citation>
    <scope>NUCLEOTIDE SEQUENCE [LARGE SCALE GENOMIC DNA]</scope>
    <source>
        <strain evidence="3">FM164</strain>
    </source>
</reference>
<keyword evidence="2" id="KW-0732">Signal</keyword>
<proteinExistence type="predicted"/>
<gene>
    <name evidence="3" type="ORF">PROQFM164_S06g000116</name>
</gene>